<dbReference type="Gene3D" id="3.40.1660.10">
    <property type="entry name" value="EreA-like (biosynthetic domain)"/>
    <property type="match status" value="1"/>
</dbReference>
<evidence type="ECO:0000313" key="1">
    <source>
        <dbReference type="EMBL" id="GLV60719.1"/>
    </source>
</evidence>
<dbReference type="RefSeq" id="WP_338257860.1">
    <property type="nucleotide sequence ID" value="NZ_BSRI01000002.1"/>
</dbReference>
<dbReference type="CDD" id="cd14728">
    <property type="entry name" value="Ere-like"/>
    <property type="match status" value="1"/>
</dbReference>
<dbReference type="PANTHER" id="PTHR31299:SF0">
    <property type="entry name" value="ESTERASE, PUTATIVE (AFU_ORTHOLOGUE AFUA_1G05850)-RELATED"/>
    <property type="match status" value="1"/>
</dbReference>
<sequence length="444" mass="48619">MTHATPTYATLEDWIAREARAFSLDDPQSFATAVDQMLALPGEQVELLGLGEAFHGGAGFLTLRNRLFQYLVQAHGYSAIALESSFPQGQLVNEYVAGRGPASYEQIQQSGFSHNFGKLEENQELVEWMRQYNADPTHAVKLRFYGFDSPTDNVDGADSPRQVLHVALDYLTSIDKASGQRHRSRIEPLLGQDATWQNPYALIDPAQSIGLSAEATALRIETEELISDLLIRRPELVAQSGPDRYREALQYALEARQLLNYHAELAGTSDERIARLLGIRDMMMADNLAYIVAHERSRGKVLAFAQNAHLGRGKAQMQFGPAVHAWWPAGAQLNEMFGPRYVVIGSAVGVSEATGIGQPETGTLENLLTAAPGPARLIPTHRGQGLPASELASLPTRSGSTKHPGYFMLTSHSLADFDWLAVLDSTPYSRGGPPLFNMNPDPTP</sequence>
<dbReference type="Gene3D" id="1.20.1440.30">
    <property type="entry name" value="Biosynthetic Protein domain"/>
    <property type="match status" value="1"/>
</dbReference>
<dbReference type="SUPFAM" id="SSF159501">
    <property type="entry name" value="EreA/ChaN-like"/>
    <property type="match status" value="1"/>
</dbReference>
<proteinExistence type="predicted"/>
<comment type="caution">
    <text evidence="1">The sequence shown here is derived from an EMBL/GenBank/DDBJ whole genome shotgun (WGS) entry which is preliminary data.</text>
</comment>
<dbReference type="Gene3D" id="3.30.1870.10">
    <property type="entry name" value="EreA-like, domain 2"/>
    <property type="match status" value="1"/>
</dbReference>
<evidence type="ECO:0000313" key="2">
    <source>
        <dbReference type="Proteomes" id="UP001344906"/>
    </source>
</evidence>
<accession>A0ABQ6G2H1</accession>
<dbReference type="Pfam" id="PF05139">
    <property type="entry name" value="Erythro_esteras"/>
    <property type="match status" value="1"/>
</dbReference>
<reference evidence="1 2" key="1">
    <citation type="submission" date="2023-02" db="EMBL/GenBank/DDBJ databases">
        <title>Dictyobacter halimunensis sp. nov., a new member of the class Ktedonobacteria from forest soil in a geothermal area.</title>
        <authorList>
            <person name="Rachmania M.K."/>
            <person name="Ningsih F."/>
            <person name="Sakai Y."/>
            <person name="Yabe S."/>
            <person name="Yokota A."/>
            <person name="Sjamsuridzal W."/>
        </authorList>
    </citation>
    <scope>NUCLEOTIDE SEQUENCE [LARGE SCALE GENOMIC DNA]</scope>
    <source>
        <strain evidence="1 2">S3.2.2.5</strain>
    </source>
</reference>
<protein>
    <submittedName>
        <fullName evidence="1">Erythromycin esterase</fullName>
    </submittedName>
</protein>
<gene>
    <name evidence="1" type="ORF">KDH_75380</name>
</gene>
<organism evidence="1 2">
    <name type="scientific">Dictyobacter halimunensis</name>
    <dbReference type="NCBI Taxonomy" id="3026934"/>
    <lineage>
        <taxon>Bacteria</taxon>
        <taxon>Bacillati</taxon>
        <taxon>Chloroflexota</taxon>
        <taxon>Ktedonobacteria</taxon>
        <taxon>Ktedonobacterales</taxon>
        <taxon>Dictyobacteraceae</taxon>
        <taxon>Dictyobacter</taxon>
    </lineage>
</organism>
<dbReference type="InterPro" id="IPR052036">
    <property type="entry name" value="Hydrolase/PRTase-associated"/>
</dbReference>
<keyword evidence="2" id="KW-1185">Reference proteome</keyword>
<name>A0ABQ6G2H1_9CHLR</name>
<dbReference type="Proteomes" id="UP001344906">
    <property type="component" value="Unassembled WGS sequence"/>
</dbReference>
<dbReference type="PANTHER" id="PTHR31299">
    <property type="entry name" value="ESTERASE, PUTATIVE (AFU_ORTHOLOGUE AFUA_1G05850)-RELATED"/>
    <property type="match status" value="1"/>
</dbReference>
<dbReference type="InterPro" id="IPR007815">
    <property type="entry name" value="Emycin_Estase"/>
</dbReference>
<dbReference type="EMBL" id="BSRI01000002">
    <property type="protein sequence ID" value="GLV60719.1"/>
    <property type="molecule type" value="Genomic_DNA"/>
</dbReference>